<comment type="caution">
    <text evidence="2">The sequence shown here is derived from an EMBL/GenBank/DDBJ whole genome shotgun (WGS) entry which is preliminary data.</text>
</comment>
<dbReference type="Proteomes" id="UP001362999">
    <property type="component" value="Unassembled WGS sequence"/>
</dbReference>
<reference evidence="2 3" key="1">
    <citation type="journal article" date="2024" name="J Genomics">
        <title>Draft genome sequencing and assembly of Favolaschia claudopus CIRM-BRFM 2984 isolated from oak limbs.</title>
        <authorList>
            <person name="Navarro D."/>
            <person name="Drula E."/>
            <person name="Chaduli D."/>
            <person name="Cazenave R."/>
            <person name="Ahrendt S."/>
            <person name="Wang J."/>
            <person name="Lipzen A."/>
            <person name="Daum C."/>
            <person name="Barry K."/>
            <person name="Grigoriev I.V."/>
            <person name="Favel A."/>
            <person name="Rosso M.N."/>
            <person name="Martin F."/>
        </authorList>
    </citation>
    <scope>NUCLEOTIDE SEQUENCE [LARGE SCALE GENOMIC DNA]</scope>
    <source>
        <strain evidence="2 3">CIRM-BRFM 2984</strain>
    </source>
</reference>
<name>A0AAV9ZYG2_9AGAR</name>
<evidence type="ECO:0000313" key="2">
    <source>
        <dbReference type="EMBL" id="KAK6996301.1"/>
    </source>
</evidence>
<gene>
    <name evidence="2" type="ORF">R3P38DRAFT_2473656</name>
</gene>
<evidence type="ECO:0000313" key="3">
    <source>
        <dbReference type="Proteomes" id="UP001362999"/>
    </source>
</evidence>
<organism evidence="2 3">
    <name type="scientific">Favolaschia claudopus</name>
    <dbReference type="NCBI Taxonomy" id="2862362"/>
    <lineage>
        <taxon>Eukaryota</taxon>
        <taxon>Fungi</taxon>
        <taxon>Dikarya</taxon>
        <taxon>Basidiomycota</taxon>
        <taxon>Agaricomycotina</taxon>
        <taxon>Agaricomycetes</taxon>
        <taxon>Agaricomycetidae</taxon>
        <taxon>Agaricales</taxon>
        <taxon>Marasmiineae</taxon>
        <taxon>Mycenaceae</taxon>
        <taxon>Favolaschia</taxon>
    </lineage>
</organism>
<evidence type="ECO:0000259" key="1">
    <source>
        <dbReference type="Pfam" id="PF00271"/>
    </source>
</evidence>
<keyword evidence="3" id="KW-1185">Reference proteome</keyword>
<dbReference type="InterPro" id="IPR001650">
    <property type="entry name" value="Helicase_C-like"/>
</dbReference>
<feature type="non-terminal residue" evidence="2">
    <location>
        <position position="1"/>
    </location>
</feature>
<dbReference type="SUPFAM" id="SSF52540">
    <property type="entry name" value="P-loop containing nucleoside triphosphate hydrolases"/>
    <property type="match status" value="1"/>
</dbReference>
<dbReference type="AlphaFoldDB" id="A0AAV9ZYG2"/>
<sequence>DLPKGIIFTNHVKKTQVLCRHIRRLYPNLRGAIDFLHAHRTAKAKRRVMKQFRKGKIKLLVSTEAVGM</sequence>
<dbReference type="Gene3D" id="3.40.50.300">
    <property type="entry name" value="P-loop containing nucleotide triphosphate hydrolases"/>
    <property type="match status" value="1"/>
</dbReference>
<proteinExistence type="predicted"/>
<dbReference type="EMBL" id="JAWWNJ010000098">
    <property type="protein sequence ID" value="KAK6996301.1"/>
    <property type="molecule type" value="Genomic_DNA"/>
</dbReference>
<protein>
    <recommendedName>
        <fullName evidence="1">Helicase C-terminal domain-containing protein</fullName>
    </recommendedName>
</protein>
<feature type="domain" description="Helicase C-terminal" evidence="1">
    <location>
        <begin position="4"/>
        <end position="67"/>
    </location>
</feature>
<dbReference type="Pfam" id="PF00271">
    <property type="entry name" value="Helicase_C"/>
    <property type="match status" value="1"/>
</dbReference>
<accession>A0AAV9ZYG2</accession>
<dbReference type="InterPro" id="IPR027417">
    <property type="entry name" value="P-loop_NTPase"/>
</dbReference>
<feature type="non-terminal residue" evidence="2">
    <location>
        <position position="68"/>
    </location>
</feature>